<dbReference type="SUPFAM" id="SSF52980">
    <property type="entry name" value="Restriction endonuclease-like"/>
    <property type="match status" value="1"/>
</dbReference>
<dbReference type="GO" id="GO:0009307">
    <property type="term" value="P:DNA restriction-modification system"/>
    <property type="evidence" value="ECO:0007669"/>
    <property type="project" value="InterPro"/>
</dbReference>
<gene>
    <name evidence="2" type="ORF">FCALED_LOCUS4947</name>
</gene>
<evidence type="ECO:0000313" key="2">
    <source>
        <dbReference type="EMBL" id="CAG8526160.1"/>
    </source>
</evidence>
<evidence type="ECO:0000259" key="1">
    <source>
        <dbReference type="Pfam" id="PF04471"/>
    </source>
</evidence>
<dbReference type="InterPro" id="IPR011856">
    <property type="entry name" value="tRNA_endonuc-like_dom_sf"/>
</dbReference>
<keyword evidence="3" id="KW-1185">Reference proteome</keyword>
<reference evidence="2" key="1">
    <citation type="submission" date="2021-06" db="EMBL/GenBank/DDBJ databases">
        <authorList>
            <person name="Kallberg Y."/>
            <person name="Tangrot J."/>
            <person name="Rosling A."/>
        </authorList>
    </citation>
    <scope>NUCLEOTIDE SEQUENCE</scope>
    <source>
        <strain evidence="2">UK204</strain>
    </source>
</reference>
<proteinExistence type="predicted"/>
<feature type="domain" description="Restriction endonuclease type IV Mrr" evidence="1">
    <location>
        <begin position="15"/>
        <end position="100"/>
    </location>
</feature>
<sequence>MNRIHELRIESAPNKPGDGGIDIFGGLGGNTIVIQCKAHKQKIGNGVKIVRELEGVLTRYHKDTIGVIVAPSKNKFTTRSEERAETSGYNVILTDKTNICSDLIKYIDSQKVIEIQLVKNFNHQNDGKKHK</sequence>
<dbReference type="GO" id="GO:0003677">
    <property type="term" value="F:DNA binding"/>
    <property type="evidence" value="ECO:0007669"/>
    <property type="project" value="InterPro"/>
</dbReference>
<dbReference type="GO" id="GO:0004519">
    <property type="term" value="F:endonuclease activity"/>
    <property type="evidence" value="ECO:0007669"/>
    <property type="project" value="InterPro"/>
</dbReference>
<accession>A0A9N9AF42</accession>
<comment type="caution">
    <text evidence="2">The sequence shown here is derived from an EMBL/GenBank/DDBJ whole genome shotgun (WGS) entry which is preliminary data.</text>
</comment>
<dbReference type="InterPro" id="IPR011335">
    <property type="entry name" value="Restrct_endonuc-II-like"/>
</dbReference>
<name>A0A9N9AF42_9GLOM</name>
<dbReference type="EMBL" id="CAJVPQ010001007">
    <property type="protein sequence ID" value="CAG8526160.1"/>
    <property type="molecule type" value="Genomic_DNA"/>
</dbReference>
<evidence type="ECO:0000313" key="3">
    <source>
        <dbReference type="Proteomes" id="UP000789570"/>
    </source>
</evidence>
<dbReference type="Gene3D" id="3.40.1350.10">
    <property type="match status" value="1"/>
</dbReference>
<dbReference type="InterPro" id="IPR007560">
    <property type="entry name" value="Restrct_endonuc_IV_Mrr"/>
</dbReference>
<dbReference type="OrthoDB" id="2429086at2759"/>
<organism evidence="2 3">
    <name type="scientific">Funneliformis caledonium</name>
    <dbReference type="NCBI Taxonomy" id="1117310"/>
    <lineage>
        <taxon>Eukaryota</taxon>
        <taxon>Fungi</taxon>
        <taxon>Fungi incertae sedis</taxon>
        <taxon>Mucoromycota</taxon>
        <taxon>Glomeromycotina</taxon>
        <taxon>Glomeromycetes</taxon>
        <taxon>Glomerales</taxon>
        <taxon>Glomeraceae</taxon>
        <taxon>Funneliformis</taxon>
    </lineage>
</organism>
<dbReference type="GO" id="GO:0006302">
    <property type="term" value="P:double-strand break repair"/>
    <property type="evidence" value="ECO:0007669"/>
    <property type="project" value="UniProtKB-ARBA"/>
</dbReference>
<dbReference type="AlphaFoldDB" id="A0A9N9AF42"/>
<dbReference type="Pfam" id="PF04471">
    <property type="entry name" value="Mrr_cat"/>
    <property type="match status" value="1"/>
</dbReference>
<dbReference type="Proteomes" id="UP000789570">
    <property type="component" value="Unassembled WGS sequence"/>
</dbReference>
<protein>
    <submittedName>
        <fullName evidence="2">6324_t:CDS:1</fullName>
    </submittedName>
</protein>